<evidence type="ECO:0000313" key="3">
    <source>
        <dbReference type="EMBL" id="PWK24023.1"/>
    </source>
</evidence>
<dbReference type="Proteomes" id="UP000245667">
    <property type="component" value="Unassembled WGS sequence"/>
</dbReference>
<proteinExistence type="predicted"/>
<keyword evidence="5" id="KW-1185">Reference proteome</keyword>
<evidence type="ECO:0000313" key="5">
    <source>
        <dbReference type="Proteomes" id="UP000651837"/>
    </source>
</evidence>
<dbReference type="AlphaFoldDB" id="A0A316E5P8"/>
<evidence type="ECO:0000313" key="4">
    <source>
        <dbReference type="Proteomes" id="UP000245667"/>
    </source>
</evidence>
<protein>
    <submittedName>
        <fullName evidence="2">DUF1080 domain-containing protein</fullName>
    </submittedName>
    <submittedName>
        <fullName evidence="3">Uncharacterized protein DUF1080</fullName>
    </submittedName>
</protein>
<dbReference type="Gene3D" id="2.60.120.560">
    <property type="entry name" value="Exo-inulinase, domain 1"/>
    <property type="match status" value="1"/>
</dbReference>
<dbReference type="OrthoDB" id="2634655at2"/>
<gene>
    <name evidence="2" type="ORF">HZY62_09610</name>
    <name evidence="3" type="ORF">LX92_01609</name>
</gene>
<dbReference type="GO" id="GO:0016787">
    <property type="term" value="F:hydrolase activity"/>
    <property type="evidence" value="ECO:0007669"/>
    <property type="project" value="InterPro"/>
</dbReference>
<dbReference type="RefSeq" id="WP_109649785.1">
    <property type="nucleotide sequence ID" value="NZ_JACWLN010000003.1"/>
</dbReference>
<dbReference type="Proteomes" id="UP000651837">
    <property type="component" value="Unassembled WGS sequence"/>
</dbReference>
<name>A0A316E5P8_9FLAO</name>
<dbReference type="EMBL" id="QGGQ01000003">
    <property type="protein sequence ID" value="PWK24023.1"/>
    <property type="molecule type" value="Genomic_DNA"/>
</dbReference>
<reference evidence="3 4" key="1">
    <citation type="submission" date="2018-05" db="EMBL/GenBank/DDBJ databases">
        <title>Genomic Encyclopedia of Archaeal and Bacterial Type Strains, Phase II (KMG-II): from individual species to whole genera.</title>
        <authorList>
            <person name="Goeker M."/>
        </authorList>
    </citation>
    <scope>NUCLEOTIDE SEQUENCE [LARGE SCALE GENOMIC DNA]</scope>
    <source>
        <strain evidence="3 4">DSM 23514</strain>
    </source>
</reference>
<accession>A0A316E5P8</accession>
<evidence type="ECO:0000259" key="1">
    <source>
        <dbReference type="Pfam" id="PF06439"/>
    </source>
</evidence>
<feature type="domain" description="3-keto-alpha-glucoside-1,2-lyase/3-keto-2-hydroxy-glucal hydratase" evidence="1">
    <location>
        <begin position="53"/>
        <end position="188"/>
    </location>
</feature>
<reference evidence="2 5" key="2">
    <citation type="submission" date="2020-07" db="EMBL/GenBank/DDBJ databases">
        <title>The draft genome sequence of Maribacter polysiphoniae KCTC 22021.</title>
        <authorList>
            <person name="Mu L."/>
        </authorList>
    </citation>
    <scope>NUCLEOTIDE SEQUENCE [LARGE SCALE GENOMIC DNA]</scope>
    <source>
        <strain evidence="2 5">KCTC 22021</strain>
    </source>
</reference>
<dbReference type="EMBL" id="JACWLN010000003">
    <property type="protein sequence ID" value="MBD1260841.1"/>
    <property type="molecule type" value="Genomic_DNA"/>
</dbReference>
<sequence length="363" mass="41678">MAKISYSFIAFFGLQLAISQSPEIKIDMVASNWNVSQETTFERFDNRETLLLNGGRVTVKNHRFTNGTIEVDVYANANRSFAGITFRKQNNTMEEVYMRLHKSNQVDAVQYTPIYNNESNWQLYRENQAKVSFKNTGWNNLRIEVNNQSAEVFVNDEKVMTIDELRTDQNDGEIGLFALFPNRFSNFRITPKDAVDRTDAVARTKKDNDLSADSSIITTWEITKAKPYKAEEIRFENFEKEEYMTVKTEASGLLPISKYIKKSSSGNFEQNEEDYIVAATTVYASNDETKLLSFDYSDRIMVYLNGKAVFKGNNAFRAKGIQYMGHIDINTNKLYLPLKKGTNKIHCVVMDKANGWGLIAKWE</sequence>
<comment type="caution">
    <text evidence="3">The sequence shown here is derived from an EMBL/GenBank/DDBJ whole genome shotgun (WGS) entry which is preliminary data.</text>
</comment>
<dbReference type="InterPro" id="IPR010496">
    <property type="entry name" value="AL/BT2_dom"/>
</dbReference>
<evidence type="ECO:0000313" key="2">
    <source>
        <dbReference type="EMBL" id="MBD1260841.1"/>
    </source>
</evidence>
<organism evidence="3 4">
    <name type="scientific">Maribacter polysiphoniae</name>
    <dbReference type="NCBI Taxonomy" id="429344"/>
    <lineage>
        <taxon>Bacteria</taxon>
        <taxon>Pseudomonadati</taxon>
        <taxon>Bacteroidota</taxon>
        <taxon>Flavobacteriia</taxon>
        <taxon>Flavobacteriales</taxon>
        <taxon>Flavobacteriaceae</taxon>
        <taxon>Maribacter</taxon>
    </lineage>
</organism>
<dbReference type="Pfam" id="PF06439">
    <property type="entry name" value="3keto-disac_hyd"/>
    <property type="match status" value="1"/>
</dbReference>